<proteinExistence type="inferred from homology"/>
<comment type="caution">
    <text evidence="3">The sequence shown here is derived from an EMBL/GenBank/DDBJ whole genome shotgun (WGS) entry which is preliminary data.</text>
</comment>
<feature type="domain" description="Activator of Hsp90 ATPase homologue 1/2-like C-terminal" evidence="2">
    <location>
        <begin position="29"/>
        <end position="159"/>
    </location>
</feature>
<accession>A0ABS4YK63</accession>
<dbReference type="RefSeq" id="WP_209890758.1">
    <property type="nucleotide sequence ID" value="NZ_BAAAJV010000018.1"/>
</dbReference>
<sequence>MSTTDHPGTATIEADPEVPLIRITRDFRAAPTQVMRAHTDPELYAQWVGPTELSTRIEHWDARTGGAWAFVNIGPDGEEYSFHGSFHDVTEDRIVQTFTFDGWPEGVSLETLRVEDLGDGRTRLHTTSLFDSFEGRGQMLESGMDVGVNEGYAALDALLAGDPVPGPTSHDVGTRE</sequence>
<evidence type="ECO:0000259" key="2">
    <source>
        <dbReference type="Pfam" id="PF08327"/>
    </source>
</evidence>
<gene>
    <name evidence="3" type="ORF">JOF44_002097</name>
</gene>
<dbReference type="EMBL" id="JAGIOC010000001">
    <property type="protein sequence ID" value="MBP2409194.1"/>
    <property type="molecule type" value="Genomic_DNA"/>
</dbReference>
<protein>
    <submittedName>
        <fullName evidence="3">Uncharacterized protein YndB with AHSA1/START domain</fullName>
    </submittedName>
</protein>
<evidence type="ECO:0000313" key="3">
    <source>
        <dbReference type="EMBL" id="MBP2409194.1"/>
    </source>
</evidence>
<dbReference type="InterPro" id="IPR013538">
    <property type="entry name" value="ASHA1/2-like_C"/>
</dbReference>
<dbReference type="Pfam" id="PF08327">
    <property type="entry name" value="AHSA1"/>
    <property type="match status" value="1"/>
</dbReference>
<dbReference type="SUPFAM" id="SSF55961">
    <property type="entry name" value="Bet v1-like"/>
    <property type="match status" value="1"/>
</dbReference>
<comment type="similarity">
    <text evidence="1">Belongs to the AHA1 family.</text>
</comment>
<evidence type="ECO:0000313" key="4">
    <source>
        <dbReference type="Proteomes" id="UP000698222"/>
    </source>
</evidence>
<organism evidence="3 4">
    <name type="scientific">Brachybacterium fresconis</name>
    <dbReference type="NCBI Taxonomy" id="173363"/>
    <lineage>
        <taxon>Bacteria</taxon>
        <taxon>Bacillati</taxon>
        <taxon>Actinomycetota</taxon>
        <taxon>Actinomycetes</taxon>
        <taxon>Micrococcales</taxon>
        <taxon>Dermabacteraceae</taxon>
        <taxon>Brachybacterium</taxon>
    </lineage>
</organism>
<dbReference type="Gene3D" id="3.30.530.20">
    <property type="match status" value="1"/>
</dbReference>
<dbReference type="CDD" id="cd07826">
    <property type="entry name" value="SRPBCC_CalC_Aha1-like_9"/>
    <property type="match status" value="1"/>
</dbReference>
<evidence type="ECO:0000256" key="1">
    <source>
        <dbReference type="ARBA" id="ARBA00006817"/>
    </source>
</evidence>
<dbReference type="Proteomes" id="UP000698222">
    <property type="component" value="Unassembled WGS sequence"/>
</dbReference>
<dbReference type="InterPro" id="IPR023393">
    <property type="entry name" value="START-like_dom_sf"/>
</dbReference>
<name>A0ABS4YK63_9MICO</name>
<keyword evidence="4" id="KW-1185">Reference proteome</keyword>
<reference evidence="3 4" key="1">
    <citation type="submission" date="2021-03" db="EMBL/GenBank/DDBJ databases">
        <title>Sequencing the genomes of 1000 actinobacteria strains.</title>
        <authorList>
            <person name="Klenk H.-P."/>
        </authorList>
    </citation>
    <scope>NUCLEOTIDE SEQUENCE [LARGE SCALE GENOMIC DNA]</scope>
    <source>
        <strain evidence="3 4">DSM 14564</strain>
    </source>
</reference>